<sequence length="43" mass="4710">MSRRAARSWANAIPGLLLEPASWLPGLLLVGGIGYTAWASWWL</sequence>
<reference evidence="3" key="1">
    <citation type="journal article" date="2019" name="Int. J. Syst. Evol. Microbiol.">
        <title>The Global Catalogue of Microorganisms (GCM) 10K type strain sequencing project: providing services to taxonomists for standard genome sequencing and annotation.</title>
        <authorList>
            <consortium name="The Broad Institute Genomics Platform"/>
            <consortium name="The Broad Institute Genome Sequencing Center for Infectious Disease"/>
            <person name="Wu L."/>
            <person name="Ma J."/>
        </authorList>
    </citation>
    <scope>NUCLEOTIDE SEQUENCE [LARGE SCALE GENOMIC DNA]</scope>
    <source>
        <strain evidence="3">XZYJT-10</strain>
    </source>
</reference>
<feature type="transmembrane region" description="Helical" evidence="1">
    <location>
        <begin position="21"/>
        <end position="41"/>
    </location>
</feature>
<organism evidence="2 3">
    <name type="scientific">Paractinoplanes rhizophilus</name>
    <dbReference type="NCBI Taxonomy" id="1416877"/>
    <lineage>
        <taxon>Bacteria</taxon>
        <taxon>Bacillati</taxon>
        <taxon>Actinomycetota</taxon>
        <taxon>Actinomycetes</taxon>
        <taxon>Micromonosporales</taxon>
        <taxon>Micromonosporaceae</taxon>
        <taxon>Paractinoplanes</taxon>
    </lineage>
</organism>
<keyword evidence="1" id="KW-0472">Membrane</keyword>
<gene>
    <name evidence="2" type="ORF">ACFQS1_14910</name>
</gene>
<protein>
    <submittedName>
        <fullName evidence="2">Uncharacterized protein</fullName>
    </submittedName>
</protein>
<proteinExistence type="predicted"/>
<dbReference type="RefSeq" id="WP_378968178.1">
    <property type="nucleotide sequence ID" value="NZ_JBHTBJ010000008.1"/>
</dbReference>
<keyword evidence="1" id="KW-0812">Transmembrane</keyword>
<dbReference type="Proteomes" id="UP001596548">
    <property type="component" value="Unassembled WGS sequence"/>
</dbReference>
<dbReference type="EMBL" id="JBHTBJ010000008">
    <property type="protein sequence ID" value="MFC7275279.1"/>
    <property type="molecule type" value="Genomic_DNA"/>
</dbReference>
<evidence type="ECO:0000313" key="2">
    <source>
        <dbReference type="EMBL" id="MFC7275279.1"/>
    </source>
</evidence>
<keyword evidence="3" id="KW-1185">Reference proteome</keyword>
<accession>A0ABW2HU19</accession>
<name>A0ABW2HU19_9ACTN</name>
<evidence type="ECO:0000256" key="1">
    <source>
        <dbReference type="SAM" id="Phobius"/>
    </source>
</evidence>
<evidence type="ECO:0000313" key="3">
    <source>
        <dbReference type="Proteomes" id="UP001596548"/>
    </source>
</evidence>
<comment type="caution">
    <text evidence="2">The sequence shown here is derived from an EMBL/GenBank/DDBJ whole genome shotgun (WGS) entry which is preliminary data.</text>
</comment>
<keyword evidence="1" id="KW-1133">Transmembrane helix</keyword>